<organism evidence="2 3">
    <name type="scientific">Callosobruchus maculatus</name>
    <name type="common">Southern cowpea weevil</name>
    <name type="synonym">Pulse bruchid</name>
    <dbReference type="NCBI Taxonomy" id="64391"/>
    <lineage>
        <taxon>Eukaryota</taxon>
        <taxon>Metazoa</taxon>
        <taxon>Ecdysozoa</taxon>
        <taxon>Arthropoda</taxon>
        <taxon>Hexapoda</taxon>
        <taxon>Insecta</taxon>
        <taxon>Pterygota</taxon>
        <taxon>Neoptera</taxon>
        <taxon>Endopterygota</taxon>
        <taxon>Coleoptera</taxon>
        <taxon>Polyphaga</taxon>
        <taxon>Cucujiformia</taxon>
        <taxon>Chrysomeloidea</taxon>
        <taxon>Chrysomelidae</taxon>
        <taxon>Bruchinae</taxon>
        <taxon>Bruchini</taxon>
        <taxon>Callosobruchus</taxon>
    </lineage>
</organism>
<reference evidence="2 3" key="1">
    <citation type="submission" date="2019-01" db="EMBL/GenBank/DDBJ databases">
        <authorList>
            <person name="Sayadi A."/>
        </authorList>
    </citation>
    <scope>NUCLEOTIDE SEQUENCE [LARGE SCALE GENOMIC DNA]</scope>
</reference>
<keyword evidence="1" id="KW-1133">Transmembrane helix</keyword>
<evidence type="ECO:0000256" key="1">
    <source>
        <dbReference type="SAM" id="Phobius"/>
    </source>
</evidence>
<dbReference type="Proteomes" id="UP000410492">
    <property type="component" value="Unassembled WGS sequence"/>
</dbReference>
<feature type="transmembrane region" description="Helical" evidence="1">
    <location>
        <begin position="66"/>
        <end position="87"/>
    </location>
</feature>
<dbReference type="OrthoDB" id="6737427at2759"/>
<keyword evidence="3" id="KW-1185">Reference proteome</keyword>
<proteinExistence type="predicted"/>
<keyword evidence="1" id="KW-0812">Transmembrane</keyword>
<gene>
    <name evidence="2" type="ORF">CALMAC_LOCUS3288</name>
</gene>
<evidence type="ECO:0000313" key="3">
    <source>
        <dbReference type="Proteomes" id="UP000410492"/>
    </source>
</evidence>
<keyword evidence="1" id="KW-0472">Membrane</keyword>
<accession>A0A653BS42</accession>
<feature type="transmembrane region" description="Helical" evidence="1">
    <location>
        <begin position="352"/>
        <end position="370"/>
    </location>
</feature>
<dbReference type="EMBL" id="CAACVG010004404">
    <property type="protein sequence ID" value="VEN38375.1"/>
    <property type="molecule type" value="Genomic_DNA"/>
</dbReference>
<feature type="transmembrane region" description="Helical" evidence="1">
    <location>
        <begin position="229"/>
        <end position="254"/>
    </location>
</feature>
<evidence type="ECO:0000313" key="2">
    <source>
        <dbReference type="EMBL" id="VEN38375.1"/>
    </source>
</evidence>
<sequence length="371" mass="42715">MATNFLRQHFCTEMYYSGLLFCLYPIENRIKKIILLNIYTAVMITVHSFVWYKFLSLKRFYLIDTFEFSAVTVLIATAFFMSTVSSWKSQFAIKQWKVLIQNLSVNPRNNPGRLIWYSIIIIFQIAANVHIHYGMTIHPNQFIYEELMSLMCIGVTVNSLFANRLLNSIELKVAEIKFKLQAEIVTYNSIALKADSNDYFSIYLSVSEMDKIVESFLGILKGIQSFNTIFGQTIIGLAIFATMSIANAMYIALIPHASMDTYFMRCVLTKKVIINIAYLVYCFLYIQPCVRTTSHLGEAVKITCRLSTKLPHNAANPNYILFQRKLDLLNKQLNTRKPYFSATDVFDVDYSIFLYIFAGVSSIVVVYVQLK</sequence>
<feature type="transmembrane region" description="Helical" evidence="1">
    <location>
        <begin position="33"/>
        <end position="54"/>
    </location>
</feature>
<protein>
    <submittedName>
        <fullName evidence="2">Uncharacterized protein</fullName>
    </submittedName>
</protein>
<name>A0A653BS42_CALMS</name>
<dbReference type="AlphaFoldDB" id="A0A653BS42"/>
<feature type="transmembrane region" description="Helical" evidence="1">
    <location>
        <begin position="114"/>
        <end position="135"/>
    </location>
</feature>